<evidence type="ECO:0000313" key="2">
    <source>
        <dbReference type="EMBL" id="GBP97538.1"/>
    </source>
</evidence>
<evidence type="ECO:0000313" key="3">
    <source>
        <dbReference type="Proteomes" id="UP000299102"/>
    </source>
</evidence>
<name>A0A4C2ABP5_EUMVA</name>
<dbReference type="EMBL" id="BGZK01002952">
    <property type="protein sequence ID" value="GBP97538.1"/>
    <property type="molecule type" value="Genomic_DNA"/>
</dbReference>
<feature type="compositionally biased region" description="Polar residues" evidence="1">
    <location>
        <begin position="161"/>
        <end position="172"/>
    </location>
</feature>
<organism evidence="2 3">
    <name type="scientific">Eumeta variegata</name>
    <name type="common">Bagworm moth</name>
    <name type="synonym">Eumeta japonica</name>
    <dbReference type="NCBI Taxonomy" id="151549"/>
    <lineage>
        <taxon>Eukaryota</taxon>
        <taxon>Metazoa</taxon>
        <taxon>Ecdysozoa</taxon>
        <taxon>Arthropoda</taxon>
        <taxon>Hexapoda</taxon>
        <taxon>Insecta</taxon>
        <taxon>Pterygota</taxon>
        <taxon>Neoptera</taxon>
        <taxon>Endopterygota</taxon>
        <taxon>Lepidoptera</taxon>
        <taxon>Glossata</taxon>
        <taxon>Ditrysia</taxon>
        <taxon>Tineoidea</taxon>
        <taxon>Psychidae</taxon>
        <taxon>Oiketicinae</taxon>
        <taxon>Eumeta</taxon>
    </lineage>
</organism>
<sequence length="172" mass="18798">MQPYLHSEMTDCSDWFRSSAAGPVASPRRCYAAVIFNSPSFIVLLLRGPIYVATPSDKRLPGIDSEKLCLIKSLLAPGGARPPLPGAAFEARVPKFSIQRKSKRACELPHRRWSSPPMDTRNPRGVTNEWVVSVEYGRSAAAARAPGGPPADKPRVCPPTTDLSPTSRYPRN</sequence>
<comment type="caution">
    <text evidence="2">The sequence shown here is derived from an EMBL/GenBank/DDBJ whole genome shotgun (WGS) entry which is preliminary data.</text>
</comment>
<feature type="region of interest" description="Disordered" evidence="1">
    <location>
        <begin position="141"/>
        <end position="172"/>
    </location>
</feature>
<dbReference type="Proteomes" id="UP000299102">
    <property type="component" value="Unassembled WGS sequence"/>
</dbReference>
<proteinExistence type="predicted"/>
<dbReference type="AlphaFoldDB" id="A0A4C2ABP5"/>
<protein>
    <submittedName>
        <fullName evidence="2">Uncharacterized protein</fullName>
    </submittedName>
</protein>
<reference evidence="2 3" key="1">
    <citation type="journal article" date="2019" name="Commun. Biol.">
        <title>The bagworm genome reveals a unique fibroin gene that provides high tensile strength.</title>
        <authorList>
            <person name="Kono N."/>
            <person name="Nakamura H."/>
            <person name="Ohtoshi R."/>
            <person name="Tomita M."/>
            <person name="Numata K."/>
            <person name="Arakawa K."/>
        </authorList>
    </citation>
    <scope>NUCLEOTIDE SEQUENCE [LARGE SCALE GENOMIC DNA]</scope>
</reference>
<gene>
    <name evidence="2" type="ORF">EVAR_71184_1</name>
</gene>
<accession>A0A4C2ABP5</accession>
<keyword evidence="3" id="KW-1185">Reference proteome</keyword>
<evidence type="ECO:0000256" key="1">
    <source>
        <dbReference type="SAM" id="MobiDB-lite"/>
    </source>
</evidence>